<keyword evidence="3" id="KW-1185">Reference proteome</keyword>
<evidence type="ECO:0000313" key="2">
    <source>
        <dbReference type="EMBL" id="MED6126330.1"/>
    </source>
</evidence>
<organism evidence="2 3">
    <name type="scientific">Stylosanthes scabra</name>
    <dbReference type="NCBI Taxonomy" id="79078"/>
    <lineage>
        <taxon>Eukaryota</taxon>
        <taxon>Viridiplantae</taxon>
        <taxon>Streptophyta</taxon>
        <taxon>Embryophyta</taxon>
        <taxon>Tracheophyta</taxon>
        <taxon>Spermatophyta</taxon>
        <taxon>Magnoliopsida</taxon>
        <taxon>eudicotyledons</taxon>
        <taxon>Gunneridae</taxon>
        <taxon>Pentapetalae</taxon>
        <taxon>rosids</taxon>
        <taxon>fabids</taxon>
        <taxon>Fabales</taxon>
        <taxon>Fabaceae</taxon>
        <taxon>Papilionoideae</taxon>
        <taxon>50 kb inversion clade</taxon>
        <taxon>dalbergioids sensu lato</taxon>
        <taxon>Dalbergieae</taxon>
        <taxon>Pterocarpus clade</taxon>
        <taxon>Stylosanthes</taxon>
    </lineage>
</organism>
<gene>
    <name evidence="2" type="ORF">PIB30_077428</name>
</gene>
<reference evidence="2 3" key="1">
    <citation type="journal article" date="2023" name="Plants (Basel)">
        <title>Bridging the Gap: Combining Genomics and Transcriptomics Approaches to Understand Stylosanthes scabra, an Orphan Legume from the Brazilian Caatinga.</title>
        <authorList>
            <person name="Ferreira-Neto J.R.C."/>
            <person name="da Silva M.D."/>
            <person name="Binneck E."/>
            <person name="de Melo N.F."/>
            <person name="da Silva R.H."/>
            <person name="de Melo A.L.T.M."/>
            <person name="Pandolfi V."/>
            <person name="Bustamante F.O."/>
            <person name="Brasileiro-Vidal A.C."/>
            <person name="Benko-Iseppon A.M."/>
        </authorList>
    </citation>
    <scope>NUCLEOTIDE SEQUENCE [LARGE SCALE GENOMIC DNA]</scope>
    <source>
        <tissue evidence="2">Leaves</tissue>
    </source>
</reference>
<protein>
    <submittedName>
        <fullName evidence="2">Uncharacterized protein</fullName>
    </submittedName>
</protein>
<evidence type="ECO:0000313" key="3">
    <source>
        <dbReference type="Proteomes" id="UP001341840"/>
    </source>
</evidence>
<comment type="caution">
    <text evidence="2">The sequence shown here is derived from an EMBL/GenBank/DDBJ whole genome shotgun (WGS) entry which is preliminary data.</text>
</comment>
<name>A0ABU6RQU4_9FABA</name>
<dbReference type="Proteomes" id="UP001341840">
    <property type="component" value="Unassembled WGS sequence"/>
</dbReference>
<evidence type="ECO:0000256" key="1">
    <source>
        <dbReference type="SAM" id="MobiDB-lite"/>
    </source>
</evidence>
<feature type="region of interest" description="Disordered" evidence="1">
    <location>
        <begin position="1"/>
        <end position="26"/>
    </location>
</feature>
<sequence length="63" mass="6894">MRVCGWKGGGDHDSPTASGGHNFRSRAPIDAPFAPTRSLFHPLRFYTTWKVTIDDVCASSTRG</sequence>
<dbReference type="EMBL" id="JASCZI010031249">
    <property type="protein sequence ID" value="MED6126330.1"/>
    <property type="molecule type" value="Genomic_DNA"/>
</dbReference>
<accession>A0ABU6RQU4</accession>
<proteinExistence type="predicted"/>